<keyword evidence="1" id="KW-1133">Transmembrane helix</keyword>
<feature type="transmembrane region" description="Helical" evidence="1">
    <location>
        <begin position="43"/>
        <end position="65"/>
    </location>
</feature>
<reference evidence="2 3" key="1">
    <citation type="submission" date="2024-03" db="EMBL/GenBank/DDBJ databases">
        <title>Actinomycetospora sp. OC33-EN06, a novel actinomycete isolated from wild orchid (Aerides multiflora).</title>
        <authorList>
            <person name="Suriyachadkun C."/>
        </authorList>
    </citation>
    <scope>NUCLEOTIDE SEQUENCE [LARGE SCALE GENOMIC DNA]</scope>
    <source>
        <strain evidence="2 3">OC33-EN06</strain>
    </source>
</reference>
<keyword evidence="1" id="KW-0812">Transmembrane</keyword>
<feature type="transmembrane region" description="Helical" evidence="1">
    <location>
        <begin position="151"/>
        <end position="173"/>
    </location>
</feature>
<name>A0ABU8N871_9PSEU</name>
<accession>A0ABU8N871</accession>
<sequence>MINTTVKSTDPATGTLILRIDPVDATASPVEYAVERSSDFDTFFWIFVAALVVGAVSAFFTGRTLRAASADNKVLPPDYAYDKPWASATAFLGAISTTALAQSGALSTISPQYQTTGITIANIAVTLILAASPLLVGAAYGTLRPSGKRSVLIIVTLFVMTGFAAQTFLNGLFFLTTGIIRGVPAFTVLLFVLVLVLLLPGRFVWKTLALDLPSTRPSVRYTGTSTEKSGTS</sequence>
<comment type="caution">
    <text evidence="2">The sequence shown here is derived from an EMBL/GenBank/DDBJ whole genome shotgun (WGS) entry which is preliminary data.</text>
</comment>
<feature type="transmembrane region" description="Helical" evidence="1">
    <location>
        <begin position="85"/>
        <end position="106"/>
    </location>
</feature>
<keyword evidence="3" id="KW-1185">Reference proteome</keyword>
<dbReference type="RefSeq" id="WP_337715352.1">
    <property type="nucleotide sequence ID" value="NZ_JBBEGL010000005.1"/>
</dbReference>
<dbReference type="Proteomes" id="UP001370100">
    <property type="component" value="Unassembled WGS sequence"/>
</dbReference>
<feature type="transmembrane region" description="Helical" evidence="1">
    <location>
        <begin position="179"/>
        <end position="199"/>
    </location>
</feature>
<organism evidence="2 3">
    <name type="scientific">Actinomycetospora aeridis</name>
    <dbReference type="NCBI Taxonomy" id="3129231"/>
    <lineage>
        <taxon>Bacteria</taxon>
        <taxon>Bacillati</taxon>
        <taxon>Actinomycetota</taxon>
        <taxon>Actinomycetes</taxon>
        <taxon>Pseudonocardiales</taxon>
        <taxon>Pseudonocardiaceae</taxon>
        <taxon>Actinomycetospora</taxon>
    </lineage>
</organism>
<keyword evidence="1" id="KW-0472">Membrane</keyword>
<evidence type="ECO:0000313" key="3">
    <source>
        <dbReference type="Proteomes" id="UP001370100"/>
    </source>
</evidence>
<evidence type="ECO:0000313" key="2">
    <source>
        <dbReference type="EMBL" id="MEJ2888619.1"/>
    </source>
</evidence>
<dbReference type="EMBL" id="JBBEGL010000005">
    <property type="protein sequence ID" value="MEJ2888619.1"/>
    <property type="molecule type" value="Genomic_DNA"/>
</dbReference>
<feature type="transmembrane region" description="Helical" evidence="1">
    <location>
        <begin position="118"/>
        <end position="139"/>
    </location>
</feature>
<proteinExistence type="predicted"/>
<gene>
    <name evidence="2" type="ORF">WCD41_19325</name>
</gene>
<protein>
    <submittedName>
        <fullName evidence="2">Uncharacterized protein</fullName>
    </submittedName>
</protein>
<evidence type="ECO:0000256" key="1">
    <source>
        <dbReference type="SAM" id="Phobius"/>
    </source>
</evidence>